<evidence type="ECO:0000313" key="4">
    <source>
        <dbReference type="Proteomes" id="UP000320593"/>
    </source>
</evidence>
<keyword evidence="1" id="KW-0472">Membrane</keyword>
<accession>A0A562SHS9</accession>
<dbReference type="AlphaFoldDB" id="A0A562SHS9"/>
<name>A0A562SHS9_9HYPH</name>
<evidence type="ECO:0000256" key="1">
    <source>
        <dbReference type="SAM" id="Phobius"/>
    </source>
</evidence>
<evidence type="ECO:0000313" key="3">
    <source>
        <dbReference type="EMBL" id="TWI80782.1"/>
    </source>
</evidence>
<reference evidence="3 4" key="1">
    <citation type="submission" date="2019-07" db="EMBL/GenBank/DDBJ databases">
        <title>Genomic Encyclopedia of Archaeal and Bacterial Type Strains, Phase II (KMG-II): from individual species to whole genera.</title>
        <authorList>
            <person name="Goeker M."/>
        </authorList>
    </citation>
    <scope>NUCLEOTIDE SEQUENCE [LARGE SCALE GENOMIC DNA]</scope>
    <source>
        <strain evidence="3 4">ATCC BAA-252</strain>
    </source>
</reference>
<proteinExistence type="predicted"/>
<protein>
    <submittedName>
        <fullName evidence="3">Flp pilus assembly protein TadG</fullName>
    </submittedName>
</protein>
<dbReference type="EMBL" id="VLLF01000011">
    <property type="protein sequence ID" value="TWI80782.1"/>
    <property type="molecule type" value="Genomic_DNA"/>
</dbReference>
<feature type="transmembrane region" description="Helical" evidence="1">
    <location>
        <begin position="21"/>
        <end position="41"/>
    </location>
</feature>
<feature type="domain" description="TadE-like" evidence="2">
    <location>
        <begin position="23"/>
        <end position="63"/>
    </location>
</feature>
<evidence type="ECO:0000259" key="2">
    <source>
        <dbReference type="Pfam" id="PF07811"/>
    </source>
</evidence>
<dbReference type="InterPro" id="IPR012495">
    <property type="entry name" value="TadE-like_dom"/>
</dbReference>
<dbReference type="OrthoDB" id="7189296at2"/>
<keyword evidence="1" id="KW-0812">Transmembrane</keyword>
<keyword evidence="4" id="KW-1185">Reference proteome</keyword>
<keyword evidence="1" id="KW-1133">Transmembrane helix</keyword>
<dbReference type="Proteomes" id="UP000320593">
    <property type="component" value="Unassembled WGS sequence"/>
</dbReference>
<gene>
    <name evidence="3" type="ORF">JM93_03996</name>
</gene>
<organism evidence="3 4">
    <name type="scientific">Roseibium hamelinense</name>
    <dbReference type="NCBI Taxonomy" id="150831"/>
    <lineage>
        <taxon>Bacteria</taxon>
        <taxon>Pseudomonadati</taxon>
        <taxon>Pseudomonadota</taxon>
        <taxon>Alphaproteobacteria</taxon>
        <taxon>Hyphomicrobiales</taxon>
        <taxon>Stappiaceae</taxon>
        <taxon>Roseibium</taxon>
    </lineage>
</organism>
<sequence length="193" mass="20860">MRHSPSHALKALLWPFCSDTRAVAAVEFALILPILLIILIGTSETVETFNVSRKVGQVASTVADLTAQAESVSAADLNDIYDAAEQIMAPYTAAPLTIVISSIEIDNDGDAEVDWSNSNKDGSAWSPGEEPPINIPEPILLPNTFLIVGHTEYTHVPILAGKLTSYFPRASEIDMADTFYLRPRLVQRVAGPS</sequence>
<comment type="caution">
    <text evidence="3">The sequence shown here is derived from an EMBL/GenBank/DDBJ whole genome shotgun (WGS) entry which is preliminary data.</text>
</comment>
<dbReference type="Pfam" id="PF07811">
    <property type="entry name" value="TadE"/>
    <property type="match status" value="1"/>
</dbReference>